<dbReference type="EMBL" id="VIEB01000071">
    <property type="protein sequence ID" value="TQE08438.1"/>
    <property type="molecule type" value="Genomic_DNA"/>
</dbReference>
<dbReference type="Proteomes" id="UP000315295">
    <property type="component" value="Unassembled WGS sequence"/>
</dbReference>
<reference evidence="3 4" key="1">
    <citation type="journal article" date="2019" name="G3 (Bethesda)">
        <title>Sequencing of a Wild Apple (Malus baccata) Genome Unravels the Differences Between Cultivated and Wild Apple Species Regarding Disease Resistance and Cold Tolerance.</title>
        <authorList>
            <person name="Chen X."/>
        </authorList>
    </citation>
    <scope>NUCLEOTIDE SEQUENCE [LARGE SCALE GENOMIC DNA]</scope>
    <source>
        <strain evidence="4">cv. Shandingzi</strain>
        <tissue evidence="3">Leaves</tissue>
    </source>
</reference>
<keyword evidence="4" id="KW-1185">Reference proteome</keyword>
<sequence>MGEFSSENEIPSISHMISNLRATFLSRDFDRAEENLVAREVKLKREIKDLKNKNIKLEEQHQFDQLEMLKVADERNVANERYQKLFQEMKRGVGGDDNDAVIELMRKCSELEVEKKKLEVLLEREYSETERRLSRIEEKAEKLWNGNQSATSLPPVINLENVSKFNGNGSGAASAQDPSPSDPSHSKGNGDKQTSGAQKSLIMIIDSDDDNNGNPEANDYSALPSVEQNPKVLKRKRTSSLSSSDTDDSAVPLRQEEKKGAEEESQFLRSPVQVGDDCNSEDSSSSTSSSSSSDSENGNGGRSFYAAIQKVKATQVIKKMTLVATCCF</sequence>
<name>A0A540NBM5_MALBA</name>
<gene>
    <name evidence="3" type="ORF">C1H46_005913</name>
</gene>
<organism evidence="3 4">
    <name type="scientific">Malus baccata</name>
    <name type="common">Siberian crab apple</name>
    <name type="synonym">Pyrus baccata</name>
    <dbReference type="NCBI Taxonomy" id="106549"/>
    <lineage>
        <taxon>Eukaryota</taxon>
        <taxon>Viridiplantae</taxon>
        <taxon>Streptophyta</taxon>
        <taxon>Embryophyta</taxon>
        <taxon>Tracheophyta</taxon>
        <taxon>Spermatophyta</taxon>
        <taxon>Magnoliopsida</taxon>
        <taxon>eudicotyledons</taxon>
        <taxon>Gunneridae</taxon>
        <taxon>Pentapetalae</taxon>
        <taxon>rosids</taxon>
        <taxon>fabids</taxon>
        <taxon>Rosales</taxon>
        <taxon>Rosaceae</taxon>
        <taxon>Amygdaloideae</taxon>
        <taxon>Maleae</taxon>
        <taxon>Malus</taxon>
    </lineage>
</organism>
<feature type="compositionally biased region" description="Low complexity" evidence="2">
    <location>
        <begin position="281"/>
        <end position="296"/>
    </location>
</feature>
<feature type="region of interest" description="Disordered" evidence="2">
    <location>
        <begin position="161"/>
        <end position="302"/>
    </location>
</feature>
<dbReference type="PANTHER" id="PTHR34380:SF6">
    <property type="entry name" value="TERNARY COMPLEX FACTOR MIP1 LEUCINE-ZIPPER DOMAIN-CONTAINING PROTEIN"/>
    <property type="match status" value="1"/>
</dbReference>
<accession>A0A540NBM5</accession>
<comment type="caution">
    <text evidence="3">The sequence shown here is derived from an EMBL/GenBank/DDBJ whole genome shotgun (WGS) entry which is preliminary data.</text>
</comment>
<dbReference type="PANTHER" id="PTHR34380">
    <property type="entry name" value="BNAA03G12380D PROTEIN"/>
    <property type="match status" value="1"/>
</dbReference>
<feature type="coiled-coil region" evidence="1">
    <location>
        <begin position="33"/>
        <end position="67"/>
    </location>
</feature>
<evidence type="ECO:0000256" key="2">
    <source>
        <dbReference type="SAM" id="MobiDB-lite"/>
    </source>
</evidence>
<evidence type="ECO:0000256" key="1">
    <source>
        <dbReference type="SAM" id="Coils"/>
    </source>
</evidence>
<feature type="compositionally biased region" description="Low complexity" evidence="2">
    <location>
        <begin position="171"/>
        <end position="183"/>
    </location>
</feature>
<keyword evidence="1" id="KW-0175">Coiled coil</keyword>
<dbReference type="AlphaFoldDB" id="A0A540NBM5"/>
<proteinExistence type="predicted"/>
<evidence type="ECO:0000313" key="4">
    <source>
        <dbReference type="Proteomes" id="UP000315295"/>
    </source>
</evidence>
<dbReference type="STRING" id="106549.A0A540NBM5"/>
<evidence type="ECO:0000313" key="3">
    <source>
        <dbReference type="EMBL" id="TQE08438.1"/>
    </source>
</evidence>
<feature type="coiled-coil region" evidence="1">
    <location>
        <begin position="101"/>
        <end position="139"/>
    </location>
</feature>
<protein>
    <submittedName>
        <fullName evidence="3">Uncharacterized protein</fullName>
    </submittedName>
</protein>